<protein>
    <recommendedName>
        <fullName evidence="4">Solute-binding protein family 3/N-terminal domain-containing protein</fullName>
    </recommendedName>
</protein>
<organism evidence="2 3">
    <name type="scientific">Zhongshania borealis</name>
    <dbReference type="NCBI Taxonomy" id="889488"/>
    <lineage>
        <taxon>Bacteria</taxon>
        <taxon>Pseudomonadati</taxon>
        <taxon>Pseudomonadota</taxon>
        <taxon>Gammaproteobacteria</taxon>
        <taxon>Cellvibrionales</taxon>
        <taxon>Spongiibacteraceae</taxon>
        <taxon>Zhongshania</taxon>
    </lineage>
</organism>
<sequence length="248" mass="27443">MKYNSASISSLCRKIIAIVALSAASPLHATADTKSVSVWAFSIYGVEITRNYLGPFFDDIFQAVGRPFNVVYGHDVGRLKTNCAHKQHDVIFASYSREIQDFEKACGYRPVALTDQDIHIYVRSNTSPYNVKSLALLKGIRAGDVSIFGDKKLLYFNSHTAAVLAMYRGEVDGLVSSETGVKRLLPALEKQLKIVFTFAEKGHAVVLMSDSYFASSDGEKLRLVLLENRPKSVEVLVDGMGLGKWREP</sequence>
<evidence type="ECO:0000256" key="1">
    <source>
        <dbReference type="SAM" id="SignalP"/>
    </source>
</evidence>
<evidence type="ECO:0000313" key="2">
    <source>
        <dbReference type="EMBL" id="GAA4106033.1"/>
    </source>
</evidence>
<evidence type="ECO:0000313" key="3">
    <source>
        <dbReference type="Proteomes" id="UP001500392"/>
    </source>
</evidence>
<feature type="signal peptide" evidence="1">
    <location>
        <begin position="1"/>
        <end position="31"/>
    </location>
</feature>
<keyword evidence="1" id="KW-0732">Signal</keyword>
<name>A0ABP7X6K8_9GAMM</name>
<comment type="caution">
    <text evidence="2">The sequence shown here is derived from an EMBL/GenBank/DDBJ whole genome shotgun (WGS) entry which is preliminary data.</text>
</comment>
<gene>
    <name evidence="2" type="ORF">GCM10022414_36190</name>
</gene>
<dbReference type="SUPFAM" id="SSF53850">
    <property type="entry name" value="Periplasmic binding protein-like II"/>
    <property type="match status" value="1"/>
</dbReference>
<feature type="chain" id="PRO_5045714139" description="Solute-binding protein family 3/N-terminal domain-containing protein" evidence="1">
    <location>
        <begin position="32"/>
        <end position="248"/>
    </location>
</feature>
<proteinExistence type="predicted"/>
<reference evidence="3" key="1">
    <citation type="journal article" date="2019" name="Int. J. Syst. Evol. Microbiol.">
        <title>The Global Catalogue of Microorganisms (GCM) 10K type strain sequencing project: providing services to taxonomists for standard genome sequencing and annotation.</title>
        <authorList>
            <consortium name="The Broad Institute Genomics Platform"/>
            <consortium name="The Broad Institute Genome Sequencing Center for Infectious Disease"/>
            <person name="Wu L."/>
            <person name="Ma J."/>
        </authorList>
    </citation>
    <scope>NUCLEOTIDE SEQUENCE [LARGE SCALE GENOMIC DNA]</scope>
    <source>
        <strain evidence="3">JCM 17304</strain>
    </source>
</reference>
<dbReference type="EMBL" id="BAABDM010000012">
    <property type="protein sequence ID" value="GAA4106033.1"/>
    <property type="molecule type" value="Genomic_DNA"/>
</dbReference>
<dbReference type="RefSeq" id="WP_344938771.1">
    <property type="nucleotide sequence ID" value="NZ_BAABDM010000012.1"/>
</dbReference>
<accession>A0ABP7X6K8</accession>
<keyword evidence="3" id="KW-1185">Reference proteome</keyword>
<evidence type="ECO:0008006" key="4">
    <source>
        <dbReference type="Google" id="ProtNLM"/>
    </source>
</evidence>
<dbReference type="Proteomes" id="UP001500392">
    <property type="component" value="Unassembled WGS sequence"/>
</dbReference>